<dbReference type="Pfam" id="PF04607">
    <property type="entry name" value="RelA_SpoT"/>
    <property type="match status" value="1"/>
</dbReference>
<dbReference type="EMBL" id="FTLW01000003">
    <property type="protein sequence ID" value="SIQ64550.1"/>
    <property type="molecule type" value="Genomic_DNA"/>
</dbReference>
<dbReference type="InterPro" id="IPR002912">
    <property type="entry name" value="ACT_dom"/>
</dbReference>
<evidence type="ECO:0000256" key="3">
    <source>
        <dbReference type="ARBA" id="ARBA00024387"/>
    </source>
</evidence>
<dbReference type="PROSITE" id="PS51831">
    <property type="entry name" value="HD"/>
    <property type="match status" value="1"/>
</dbReference>
<dbReference type="UniPathway" id="UPA00908">
    <property type="reaction ID" value="UER00886"/>
</dbReference>
<dbReference type="SUPFAM" id="SSF81271">
    <property type="entry name" value="TGS-like"/>
    <property type="match status" value="1"/>
</dbReference>
<comment type="catalytic activity">
    <reaction evidence="4">
        <text>guanosine 3',5'-bis(diphosphate) + H2O = GDP + diphosphate + H(+)</text>
        <dbReference type="Rhea" id="RHEA:14253"/>
        <dbReference type="ChEBI" id="CHEBI:15377"/>
        <dbReference type="ChEBI" id="CHEBI:15378"/>
        <dbReference type="ChEBI" id="CHEBI:33019"/>
        <dbReference type="ChEBI" id="CHEBI:58189"/>
        <dbReference type="ChEBI" id="CHEBI:77828"/>
        <dbReference type="EC" id="3.1.7.2"/>
    </reaction>
</comment>
<keyword evidence="10" id="KW-1185">Reference proteome</keyword>
<dbReference type="EC" id="3.1.7.2" evidence="3"/>
<comment type="function">
    <text evidence="5">In eubacteria ppGpp (guanosine 3'-diphosphate 5'-diphosphate) is a mediator of the stringent response that coordinates a variety of cellular activities in response to changes in nutritional abundance.</text>
</comment>
<dbReference type="PROSITE" id="PS51671">
    <property type="entry name" value="ACT"/>
    <property type="match status" value="1"/>
</dbReference>
<dbReference type="Gene3D" id="3.30.70.260">
    <property type="match status" value="1"/>
</dbReference>
<dbReference type="FunFam" id="3.30.460.10:FF:000001">
    <property type="entry name" value="GTP pyrophosphokinase RelA"/>
    <property type="match status" value="1"/>
</dbReference>
<evidence type="ECO:0000313" key="10">
    <source>
        <dbReference type="Proteomes" id="UP000241788"/>
    </source>
</evidence>
<evidence type="ECO:0000256" key="5">
    <source>
        <dbReference type="RuleBase" id="RU003847"/>
    </source>
</evidence>
<dbReference type="InterPro" id="IPR033655">
    <property type="entry name" value="TGS_RelA/SpoT"/>
</dbReference>
<dbReference type="SUPFAM" id="SSF109604">
    <property type="entry name" value="HD-domain/PDEase-like"/>
    <property type="match status" value="1"/>
</dbReference>
<dbReference type="FunFam" id="3.10.20.30:FF:000002">
    <property type="entry name" value="GTP pyrophosphokinase (RelA/SpoT)"/>
    <property type="match status" value="1"/>
</dbReference>
<dbReference type="InterPro" id="IPR007685">
    <property type="entry name" value="RelA_SpoT"/>
</dbReference>
<dbReference type="OrthoDB" id="9805041at2"/>
<protein>
    <recommendedName>
        <fullName evidence="3">guanosine-3',5'-bis(diphosphate) 3'-diphosphatase</fullName>
        <ecNumber evidence="3">3.1.7.2</ecNumber>
    </recommendedName>
</protein>
<organism evidence="9 10">
    <name type="scientific">Solilutibacter tolerans</name>
    <dbReference type="NCBI Taxonomy" id="1604334"/>
    <lineage>
        <taxon>Bacteria</taxon>
        <taxon>Pseudomonadati</taxon>
        <taxon>Pseudomonadota</taxon>
        <taxon>Gammaproteobacteria</taxon>
        <taxon>Lysobacterales</taxon>
        <taxon>Lysobacteraceae</taxon>
        <taxon>Solilutibacter</taxon>
    </lineage>
</organism>
<gene>
    <name evidence="9" type="ORF">SAMN05421546_1646</name>
</gene>
<dbReference type="InterPro" id="IPR045600">
    <property type="entry name" value="RelA/SpoT_AH_RIS"/>
</dbReference>
<feature type="domain" description="TGS" evidence="8">
    <location>
        <begin position="406"/>
        <end position="467"/>
    </location>
</feature>
<dbReference type="InterPro" id="IPR004095">
    <property type="entry name" value="TGS"/>
</dbReference>
<comment type="pathway">
    <text evidence="2">Purine metabolism; ppGpp biosynthesis; ppGpp from GDP: step 1/1.</text>
</comment>
<dbReference type="CDD" id="cd04876">
    <property type="entry name" value="ACT_RelA-SpoT"/>
    <property type="match status" value="1"/>
</dbReference>
<dbReference type="PANTHER" id="PTHR21262">
    <property type="entry name" value="GUANOSINE-3',5'-BIS DIPHOSPHATE 3'-PYROPHOSPHOHYDROLASE"/>
    <property type="match status" value="1"/>
</dbReference>
<dbReference type="InterPro" id="IPR012675">
    <property type="entry name" value="Beta-grasp_dom_sf"/>
</dbReference>
<dbReference type="GO" id="GO:0042594">
    <property type="term" value="P:response to starvation"/>
    <property type="evidence" value="ECO:0007669"/>
    <property type="project" value="TreeGrafter"/>
</dbReference>
<keyword evidence="1 9" id="KW-0378">Hydrolase</keyword>
<accession>A0A1N6UG36</accession>
<dbReference type="InterPro" id="IPR012676">
    <property type="entry name" value="TGS-like"/>
</dbReference>
<dbReference type="Pfam" id="PF02824">
    <property type="entry name" value="TGS"/>
    <property type="match status" value="1"/>
</dbReference>
<dbReference type="SMART" id="SM00954">
    <property type="entry name" value="RelA_SpoT"/>
    <property type="match status" value="1"/>
</dbReference>
<dbReference type="SMART" id="SM00471">
    <property type="entry name" value="HDc"/>
    <property type="match status" value="1"/>
</dbReference>
<dbReference type="RefSeq" id="WP_076587076.1">
    <property type="nucleotide sequence ID" value="NZ_FTLW01000003.1"/>
</dbReference>
<dbReference type="Gene3D" id="3.30.460.10">
    <property type="entry name" value="Beta Polymerase, domain 2"/>
    <property type="match status" value="1"/>
</dbReference>
<evidence type="ECO:0000259" key="8">
    <source>
        <dbReference type="PROSITE" id="PS51880"/>
    </source>
</evidence>
<feature type="domain" description="HD" evidence="7">
    <location>
        <begin position="65"/>
        <end position="164"/>
    </location>
</feature>
<dbReference type="GO" id="GO:0008893">
    <property type="term" value="F:guanosine-3',5'-bis(diphosphate) 3'-diphosphatase activity"/>
    <property type="evidence" value="ECO:0007669"/>
    <property type="project" value="UniProtKB-EC"/>
</dbReference>
<dbReference type="InterPro" id="IPR043519">
    <property type="entry name" value="NT_sf"/>
</dbReference>
<dbReference type="InterPro" id="IPR004811">
    <property type="entry name" value="RelA/Spo_fam"/>
</dbReference>
<reference evidence="10" key="1">
    <citation type="submission" date="2017-01" db="EMBL/GenBank/DDBJ databases">
        <authorList>
            <person name="Varghese N."/>
            <person name="Submissions S."/>
        </authorList>
    </citation>
    <scope>NUCLEOTIDE SEQUENCE [LARGE SCALE GENOMIC DNA]</scope>
    <source>
        <strain evidence="10">UM1</strain>
    </source>
</reference>
<proteinExistence type="inferred from homology"/>
<dbReference type="GO" id="GO:0015970">
    <property type="term" value="P:guanosine tetraphosphate biosynthetic process"/>
    <property type="evidence" value="ECO:0007669"/>
    <property type="project" value="UniProtKB-UniPathway"/>
</dbReference>
<evidence type="ECO:0000259" key="7">
    <source>
        <dbReference type="PROSITE" id="PS51831"/>
    </source>
</evidence>
<evidence type="ECO:0000313" key="9">
    <source>
        <dbReference type="EMBL" id="SIQ64550.1"/>
    </source>
</evidence>
<dbReference type="STRING" id="1604334.SAMN05421546_1646"/>
<evidence type="ECO:0000256" key="2">
    <source>
        <dbReference type="ARBA" id="ARBA00024329"/>
    </source>
</evidence>
<dbReference type="InterPro" id="IPR003607">
    <property type="entry name" value="HD/PDEase_dom"/>
</dbReference>
<dbReference type="CDD" id="cd00077">
    <property type="entry name" value="HDc"/>
    <property type="match status" value="1"/>
</dbReference>
<dbReference type="PANTHER" id="PTHR21262:SF36">
    <property type="entry name" value="BIFUNCTIONAL (P)PPGPP SYNTHASE_HYDROLASE SPOT"/>
    <property type="match status" value="1"/>
</dbReference>
<dbReference type="AlphaFoldDB" id="A0A1N6UG36"/>
<dbReference type="Pfam" id="PF13328">
    <property type="entry name" value="HD_4"/>
    <property type="match status" value="1"/>
</dbReference>
<dbReference type="GO" id="GO:0015949">
    <property type="term" value="P:nucleobase-containing small molecule interconversion"/>
    <property type="evidence" value="ECO:0007669"/>
    <property type="project" value="UniProtKB-ARBA"/>
</dbReference>
<dbReference type="NCBIfam" id="TIGR00691">
    <property type="entry name" value="spoT_relA"/>
    <property type="match status" value="1"/>
</dbReference>
<dbReference type="InterPro" id="IPR006674">
    <property type="entry name" value="HD_domain"/>
</dbReference>
<evidence type="ECO:0000256" key="4">
    <source>
        <dbReference type="ARBA" id="ARBA00047968"/>
    </source>
</evidence>
<feature type="domain" description="ACT" evidence="6">
    <location>
        <begin position="659"/>
        <end position="731"/>
    </location>
</feature>
<dbReference type="Pfam" id="PF13291">
    <property type="entry name" value="ACT_4"/>
    <property type="match status" value="1"/>
</dbReference>
<dbReference type="PROSITE" id="PS51880">
    <property type="entry name" value="TGS"/>
    <property type="match status" value="1"/>
</dbReference>
<name>A0A1N6UG36_9GAMM</name>
<dbReference type="CDD" id="cd01668">
    <property type="entry name" value="TGS_RSH"/>
    <property type="match status" value="1"/>
</dbReference>
<dbReference type="Gene3D" id="3.10.20.30">
    <property type="match status" value="1"/>
</dbReference>
<dbReference type="Pfam" id="PF19296">
    <property type="entry name" value="RelA_AH_RIS"/>
    <property type="match status" value="2"/>
</dbReference>
<dbReference type="Gene3D" id="1.10.3210.10">
    <property type="entry name" value="Hypothetical protein af1432"/>
    <property type="match status" value="1"/>
</dbReference>
<dbReference type="SUPFAM" id="SSF55021">
    <property type="entry name" value="ACT-like"/>
    <property type="match status" value="1"/>
</dbReference>
<dbReference type="InterPro" id="IPR045865">
    <property type="entry name" value="ACT-like_dom_sf"/>
</dbReference>
<dbReference type="SUPFAM" id="SSF81301">
    <property type="entry name" value="Nucleotidyltransferase"/>
    <property type="match status" value="1"/>
</dbReference>
<dbReference type="FunFam" id="1.10.3210.10:FF:000001">
    <property type="entry name" value="GTP pyrophosphokinase RelA"/>
    <property type="match status" value="1"/>
</dbReference>
<dbReference type="GO" id="GO:0008728">
    <property type="term" value="F:GTP diphosphokinase activity"/>
    <property type="evidence" value="ECO:0007669"/>
    <property type="project" value="TreeGrafter"/>
</dbReference>
<dbReference type="Proteomes" id="UP000241788">
    <property type="component" value="Unassembled WGS sequence"/>
</dbReference>
<evidence type="ECO:0000259" key="6">
    <source>
        <dbReference type="PROSITE" id="PS51671"/>
    </source>
</evidence>
<sequence>MPASDPALAGHGLGAPTNAPLPDYVDALLAAASYLTQEELAQLIHAWQVGAAAHAGQMRKSGEPYITHPVAVAQVLAEQGMDFKTLAAAILHDTVEDTPLTAEEIAADFGQTVADLVEGVTKLDKLKFRDRQEAAAESFRKMLLAMSRDLRVILIKLADRLHNMRTLGAQSAESRRRIARETLEIYAPIAQRLGMNLVKAELQDLAFAALHPWRYAALDKRIREQPLVRREAMIGIEARLAQQLAKEGLKHRLIGRVKSPWSIYRKMLEEHKSLEQVLDVFGFRVIVETVADCYHALGIVHSAYKPLDGRFRDFIAIPKANGYQSLHTVLFGPYGAPIEVQIRTEEMDLIAERGIAAHWSYKQGGAGGNSPLSRASSWLADLMDSHGGTGSSMEFLENVKVDLYPDEVYLFTPKGRILSLPRNATALDFAYAVHTDVGNHAVTARVDGKLVPLRSKLASGQTVEIVTAKTSSPKPQWLEFVVSGKARTAIRQQLKQIGHEDAVQLGLRMLESALEAHEASIEKLPKGRLDKYLAEQRYPRLEALLADIALGNRMPLLVAQALAGGDEGEASAMRGQPHEALAALGKDRILITGAERGVISFAQCCQPIPGDDIMGFHTTGKGVVVHRMNCPNLADYRRAPERWVDVGWDSDVSGDYATSLRVEVDNRPGVLAQVAAAIAQAESNIDSVDYLERDGSVSVIRFGIEVHDTGHLDEVIRRVRRLAVVHGVERL</sequence>
<dbReference type="CDD" id="cd05399">
    <property type="entry name" value="NT_Rel-Spo_like"/>
    <property type="match status" value="1"/>
</dbReference>
<dbReference type="GO" id="GO:0005886">
    <property type="term" value="C:plasma membrane"/>
    <property type="evidence" value="ECO:0007669"/>
    <property type="project" value="TreeGrafter"/>
</dbReference>
<evidence type="ECO:0000256" key="1">
    <source>
        <dbReference type="ARBA" id="ARBA00022801"/>
    </source>
</evidence>
<comment type="similarity">
    <text evidence="5">Belongs to the relA/spoT family.</text>
</comment>